<feature type="region of interest" description="Disordered" evidence="1">
    <location>
        <begin position="77"/>
        <end position="96"/>
    </location>
</feature>
<evidence type="ECO:0000313" key="3">
    <source>
        <dbReference type="Proteomes" id="UP000005801"/>
    </source>
</evidence>
<dbReference type="Proteomes" id="UP000005801">
    <property type="component" value="Unassembled WGS sequence"/>
</dbReference>
<dbReference type="STRING" id="391625.PPSIR1_20049"/>
<dbReference type="EMBL" id="ABCS01000112">
    <property type="protein sequence ID" value="EDM74860.1"/>
    <property type="molecule type" value="Genomic_DNA"/>
</dbReference>
<dbReference type="SUPFAM" id="SSF48695">
    <property type="entry name" value="Multiheme cytochromes"/>
    <property type="match status" value="1"/>
</dbReference>
<proteinExistence type="predicted"/>
<reference evidence="2 3" key="1">
    <citation type="submission" date="2007-06" db="EMBL/GenBank/DDBJ databases">
        <authorList>
            <person name="Shimkets L."/>
            <person name="Ferriera S."/>
            <person name="Johnson J."/>
            <person name="Kravitz S."/>
            <person name="Beeson K."/>
            <person name="Sutton G."/>
            <person name="Rogers Y.-H."/>
            <person name="Friedman R."/>
            <person name="Frazier M."/>
            <person name="Venter J.C."/>
        </authorList>
    </citation>
    <scope>NUCLEOTIDE SEQUENCE [LARGE SCALE GENOMIC DNA]</scope>
    <source>
        <strain evidence="2 3">SIR-1</strain>
    </source>
</reference>
<sequence length="376" mass="40632">MRDPVFQALVERRRSEGLEDSFCVQCHSAICARGGACDPGFAFDALPDIALEGVTCESCHKVGELVRPFNAGFTLDGGGPIRGPSPVPPESPYHATEHGAHLEKSDFCASCHDVVEPSGLVLERPFLEWLESPAFPEQTCQSCHMPSYTGSATPWGPERELHRHTFTGVDLPLEGDIEDPAVLAMLDAQIEALLDGAASVELSLPEQAVAGAELDIGVRVTNHIAGHAFPTGSTFMRQVWIELEVRDVHQALVYVTGGLDAAGDLCDRWSTLAPNTDPDLVVIGSTLLDEQGQPELFSWRAHGHESNALAPMSARDYRFSPHMPGGLEGPLTITARLHFRALPPFLLRELGLDELVDLAVVRDLDSDVVLLPVSEG</sequence>
<comment type="caution">
    <text evidence="2">The sequence shown here is derived from an EMBL/GenBank/DDBJ whole genome shotgun (WGS) entry which is preliminary data.</text>
</comment>
<dbReference type="Gene3D" id="1.10.1130.10">
    <property type="entry name" value="Flavocytochrome C3, Chain A"/>
    <property type="match status" value="1"/>
</dbReference>
<organism evidence="2 3">
    <name type="scientific">Plesiocystis pacifica SIR-1</name>
    <dbReference type="NCBI Taxonomy" id="391625"/>
    <lineage>
        <taxon>Bacteria</taxon>
        <taxon>Pseudomonadati</taxon>
        <taxon>Myxococcota</taxon>
        <taxon>Polyangia</taxon>
        <taxon>Nannocystales</taxon>
        <taxon>Nannocystaceae</taxon>
        <taxon>Plesiocystis</taxon>
    </lineage>
</organism>
<protein>
    <submittedName>
        <fullName evidence="2">Uncharacterized protein</fullName>
    </submittedName>
</protein>
<dbReference type="InterPro" id="IPR036280">
    <property type="entry name" value="Multihaem_cyt_sf"/>
</dbReference>
<accession>A6GGX5</accession>
<evidence type="ECO:0000256" key="1">
    <source>
        <dbReference type="SAM" id="MobiDB-lite"/>
    </source>
</evidence>
<dbReference type="eggNOG" id="COG4885">
    <property type="taxonomic scope" value="Bacteria"/>
</dbReference>
<dbReference type="AlphaFoldDB" id="A6GGX5"/>
<keyword evidence="3" id="KW-1185">Reference proteome</keyword>
<name>A6GGX5_9BACT</name>
<evidence type="ECO:0000313" key="2">
    <source>
        <dbReference type="EMBL" id="EDM74860.1"/>
    </source>
</evidence>
<gene>
    <name evidence="2" type="ORF">PPSIR1_20049</name>
</gene>